<dbReference type="PANTHER" id="PTHR11228">
    <property type="entry name" value="RADICAL SAM DOMAIN PROTEIN"/>
    <property type="match status" value="1"/>
</dbReference>
<accession>A0A497EYR6</accession>
<dbReference type="Gene3D" id="3.20.20.70">
    <property type="entry name" value="Aldolase class I"/>
    <property type="match status" value="1"/>
</dbReference>
<dbReference type="InterPro" id="IPR050377">
    <property type="entry name" value="Radical_SAM_PqqE_MftC-like"/>
</dbReference>
<comment type="caution">
    <text evidence="6">The sequence shown here is derived from an EMBL/GenBank/DDBJ whole genome shotgun (WGS) entry which is preliminary data.</text>
</comment>
<reference evidence="6 7" key="1">
    <citation type="submission" date="2018-06" db="EMBL/GenBank/DDBJ databases">
        <title>Extensive metabolic versatility and redundancy in microbially diverse, dynamic hydrothermal sediments.</title>
        <authorList>
            <person name="Dombrowski N."/>
            <person name="Teske A."/>
            <person name="Baker B.J."/>
        </authorList>
    </citation>
    <scope>NUCLEOTIDE SEQUENCE [LARGE SCALE GENOMIC DNA]</scope>
    <source>
        <strain evidence="6">B34_G17</strain>
    </source>
</reference>
<dbReference type="EMBL" id="QMQX01000062">
    <property type="protein sequence ID" value="RLE52209.1"/>
    <property type="molecule type" value="Genomic_DNA"/>
</dbReference>
<dbReference type="InterPro" id="IPR006638">
    <property type="entry name" value="Elp3/MiaA/NifB-like_rSAM"/>
</dbReference>
<dbReference type="InterPro" id="IPR007197">
    <property type="entry name" value="rSAM"/>
</dbReference>
<evidence type="ECO:0000313" key="7">
    <source>
        <dbReference type="Proteomes" id="UP000272051"/>
    </source>
</evidence>
<dbReference type="NCBIfam" id="TIGR04085">
    <property type="entry name" value="rSAM_more_4Fe4S"/>
    <property type="match status" value="1"/>
</dbReference>
<proteinExistence type="predicted"/>
<evidence type="ECO:0000256" key="3">
    <source>
        <dbReference type="ARBA" id="ARBA00023004"/>
    </source>
</evidence>
<dbReference type="PANTHER" id="PTHR11228:SF7">
    <property type="entry name" value="PQQA PEPTIDE CYCLASE"/>
    <property type="match status" value="1"/>
</dbReference>
<dbReference type="PROSITE" id="PS51918">
    <property type="entry name" value="RADICAL_SAM"/>
    <property type="match status" value="1"/>
</dbReference>
<evidence type="ECO:0000256" key="1">
    <source>
        <dbReference type="ARBA" id="ARBA00022691"/>
    </source>
</evidence>
<dbReference type="SMART" id="SM00729">
    <property type="entry name" value="Elp3"/>
    <property type="match status" value="1"/>
</dbReference>
<feature type="domain" description="Radical SAM core" evidence="5">
    <location>
        <begin position="56"/>
        <end position="273"/>
    </location>
</feature>
<gene>
    <name evidence="6" type="ORF">DRJ33_04300</name>
</gene>
<sequence length="401" mass="44922">MIKVLRMESFGAVAYEECEDISHLGHFGKSLYIRSPQEVVKFKDKALKVVDVGVKTWGYLSAPLSIEVEVTLSCPLRCRHCYSNAGANEAFLPDHLFKKLVNEASEMGVFALDIIGGEPLVRKDLKELLGYAQKRDLAVTLNTNAVLASKDVVKELKEAGLSKVFVSLDAHVPDVHDRIRGVKGAFSRTLAGLQNFISEDFFVILGFTATKLNYNLLHDYLEYAANIGANKVHVMRFIPIGRGRDYREELEMDDHQIVEFLRSISDLKSRGIDLSFDCSFGIFNSLIPFEASATCPAGTVMVTVLVDGTVVPCGHFRYNKEFYAGNLGLNNLMEIWEHEKVFEIFRRENLECRSCSAFMLCRGGCRAFSLLRNKGKRDPIACRYFLGATGGPSKKEIYRNA</sequence>
<dbReference type="GO" id="GO:0046872">
    <property type="term" value="F:metal ion binding"/>
    <property type="evidence" value="ECO:0007669"/>
    <property type="project" value="UniProtKB-KW"/>
</dbReference>
<evidence type="ECO:0000256" key="4">
    <source>
        <dbReference type="ARBA" id="ARBA00023014"/>
    </source>
</evidence>
<dbReference type="SFLD" id="SFLDS00029">
    <property type="entry name" value="Radical_SAM"/>
    <property type="match status" value="1"/>
</dbReference>
<evidence type="ECO:0000313" key="6">
    <source>
        <dbReference type="EMBL" id="RLE52209.1"/>
    </source>
</evidence>
<dbReference type="SFLD" id="SFLDG01067">
    <property type="entry name" value="SPASM/twitch_domain_containing"/>
    <property type="match status" value="1"/>
</dbReference>
<dbReference type="Pfam" id="PF04055">
    <property type="entry name" value="Radical_SAM"/>
    <property type="match status" value="1"/>
</dbReference>
<dbReference type="Proteomes" id="UP000272051">
    <property type="component" value="Unassembled WGS sequence"/>
</dbReference>
<dbReference type="InterPro" id="IPR013785">
    <property type="entry name" value="Aldolase_TIM"/>
</dbReference>
<keyword evidence="2" id="KW-0479">Metal-binding</keyword>
<protein>
    <recommendedName>
        <fullName evidence="5">Radical SAM core domain-containing protein</fullName>
    </recommendedName>
</protein>
<evidence type="ECO:0000256" key="2">
    <source>
        <dbReference type="ARBA" id="ARBA00022723"/>
    </source>
</evidence>
<keyword evidence="4" id="KW-0411">Iron-sulfur</keyword>
<dbReference type="SFLD" id="SFLDG01386">
    <property type="entry name" value="main_SPASM_domain-containing"/>
    <property type="match status" value="1"/>
</dbReference>
<keyword evidence="1" id="KW-0949">S-adenosyl-L-methionine</keyword>
<dbReference type="GO" id="GO:0051536">
    <property type="term" value="F:iron-sulfur cluster binding"/>
    <property type="evidence" value="ECO:0007669"/>
    <property type="project" value="UniProtKB-KW"/>
</dbReference>
<dbReference type="InterPro" id="IPR023885">
    <property type="entry name" value="4Fe4S-binding_SPASM_dom"/>
</dbReference>
<evidence type="ECO:0000259" key="5">
    <source>
        <dbReference type="PROSITE" id="PS51918"/>
    </source>
</evidence>
<dbReference type="CDD" id="cd01335">
    <property type="entry name" value="Radical_SAM"/>
    <property type="match status" value="1"/>
</dbReference>
<organism evidence="6 7">
    <name type="scientific">Thermoproteota archaeon</name>
    <dbReference type="NCBI Taxonomy" id="2056631"/>
    <lineage>
        <taxon>Archaea</taxon>
        <taxon>Thermoproteota</taxon>
    </lineage>
</organism>
<dbReference type="SUPFAM" id="SSF102114">
    <property type="entry name" value="Radical SAM enzymes"/>
    <property type="match status" value="1"/>
</dbReference>
<dbReference type="GO" id="GO:0003824">
    <property type="term" value="F:catalytic activity"/>
    <property type="evidence" value="ECO:0007669"/>
    <property type="project" value="InterPro"/>
</dbReference>
<dbReference type="AlphaFoldDB" id="A0A497EYR6"/>
<keyword evidence="3" id="KW-0408">Iron</keyword>
<dbReference type="Pfam" id="PF13186">
    <property type="entry name" value="SPASM"/>
    <property type="match status" value="1"/>
</dbReference>
<name>A0A497EYR6_9CREN</name>
<dbReference type="InterPro" id="IPR058240">
    <property type="entry name" value="rSAM_sf"/>
</dbReference>